<dbReference type="Proteomes" id="UP000186513">
    <property type="component" value="Unassembled WGS sequence"/>
</dbReference>
<organism evidence="1 2">
    <name type="scientific">Chitinimonas taiwanensis DSM 18899</name>
    <dbReference type="NCBI Taxonomy" id="1121279"/>
    <lineage>
        <taxon>Bacteria</taxon>
        <taxon>Pseudomonadati</taxon>
        <taxon>Pseudomonadota</taxon>
        <taxon>Betaproteobacteria</taxon>
        <taxon>Neisseriales</taxon>
        <taxon>Chitinibacteraceae</taxon>
        <taxon>Chitinimonas</taxon>
    </lineage>
</organism>
<dbReference type="OrthoDB" id="7856302at2"/>
<dbReference type="EMBL" id="FPKR01000018">
    <property type="protein sequence ID" value="SFZ79503.1"/>
    <property type="molecule type" value="Genomic_DNA"/>
</dbReference>
<sequence>MPFPEDVSPEDKHKLRQFYRVLLSYADFKHAHQVAHHIIDTKLHERYQGDTTVLLQALNCSMVLAYCRPFSGNAGKRGESIPDLPARYLRVLSEREREIHEVVLFDRNKYLAHTDADASAIDPVRLQIDSSREVLIPLLEDRLAPLDEEATRHLLSASLKLLHKLAAERQASEPALMKYFRVAGPDQLFGEPE</sequence>
<accession>A0A1K2HRV3</accession>
<dbReference type="STRING" id="1121279.SAMN02745887_03686"/>
<evidence type="ECO:0008006" key="3">
    <source>
        <dbReference type="Google" id="ProtNLM"/>
    </source>
</evidence>
<keyword evidence="2" id="KW-1185">Reference proteome</keyword>
<dbReference type="RefSeq" id="WP_072430163.1">
    <property type="nucleotide sequence ID" value="NZ_FPKR01000018.1"/>
</dbReference>
<reference evidence="1 2" key="1">
    <citation type="submission" date="2016-11" db="EMBL/GenBank/DDBJ databases">
        <authorList>
            <person name="Jaros S."/>
            <person name="Januszkiewicz K."/>
            <person name="Wedrychowicz H."/>
        </authorList>
    </citation>
    <scope>NUCLEOTIDE SEQUENCE [LARGE SCALE GENOMIC DNA]</scope>
    <source>
        <strain evidence="1 2">DSM 18899</strain>
    </source>
</reference>
<proteinExistence type="predicted"/>
<evidence type="ECO:0000313" key="1">
    <source>
        <dbReference type="EMBL" id="SFZ79503.1"/>
    </source>
</evidence>
<protein>
    <recommendedName>
        <fullName evidence="3">HEPN AbiU2-like domain-containing protein</fullName>
    </recommendedName>
</protein>
<gene>
    <name evidence="1" type="ORF">SAMN02745887_03686</name>
</gene>
<evidence type="ECO:0000313" key="2">
    <source>
        <dbReference type="Proteomes" id="UP000186513"/>
    </source>
</evidence>
<name>A0A1K2HRV3_9NEIS</name>
<dbReference type="AlphaFoldDB" id="A0A1K2HRV3"/>